<accession>A0ABX1SET0</accession>
<evidence type="ECO:0000256" key="10">
    <source>
        <dbReference type="SAM" id="SignalP"/>
    </source>
</evidence>
<evidence type="ECO:0000256" key="7">
    <source>
        <dbReference type="ARBA" id="ARBA00023034"/>
    </source>
</evidence>
<dbReference type="Gene3D" id="3.20.20.80">
    <property type="entry name" value="Glycosidases"/>
    <property type="match status" value="1"/>
</dbReference>
<sequence>MRRALSGLLAALALVLCGGAEAGAGPAAARPALPVLAYYYIWFEPSSWDRAKTDRPALGRYSSDDPEVMRQHVRAAKAAGISGFIVSWKSTEVNNRRLRRLADVARAERFTLSVIYQGLDFERHPLPVDRVAQDLRYYADAYAPDPVFRATDRPLLIWSGSWMFSVADMERAIAPIRSTVRVLASEKDEEGYTRVAPVVEGNAYYWSSVDPAQNPDHAAKLASMGQVVHRDRGLWLAPFAPGFDARLLGGTRAVDRRDGQTLREEYAAAVASAPDALGLISWNEFSENTHVEPSEAFGNRYLEVLGDLAEAPLAVLGEPALDSSASSGSSPSPVGGYVLAGFGGGGALLLLGLALLRRRRSGTDRAPRRRRPSTRTVRAGTAIVLVGAATAALLAVRAAPSGGRAGVVKAATTYFAGDKPVRDPAGVVVAAAGDIACAPDTAGPGSEEQNSATRCQEHTTADIVRSMQPDAVLALGDLQYPNGTLERFRTGYDLSWGAFKNITYPVPGNHEYGTRGAAGYFDYFGPAAGAREAGYYSYDLGGWHIVALNSECGRVGGCGPGSPQERWLAADLAAHPAGCTLAYWHRPRFSSGHHGSDPNYAAFWTTLHAAGADLVLGGHDHDYERFAPLAPDGTLDQRGIRQFVVGSGGDSFYKLHEPQAGREVGIASAPGVLRLVLRPGGYEWAFQTADGAPDRGTGECH</sequence>
<evidence type="ECO:0000256" key="5">
    <source>
        <dbReference type="ARBA" id="ARBA00022968"/>
    </source>
</evidence>
<keyword evidence="4" id="KW-0378">Hydrolase</keyword>
<keyword evidence="7" id="KW-0333">Golgi apparatus</keyword>
<feature type="chain" id="PRO_5045382291" description="Calcineurin-like phosphoesterase domain-containing protein" evidence="10">
    <location>
        <begin position="23"/>
        <end position="701"/>
    </location>
</feature>
<gene>
    <name evidence="12" type="ORF">HF526_22565</name>
</gene>
<evidence type="ECO:0000313" key="13">
    <source>
        <dbReference type="Proteomes" id="UP000820669"/>
    </source>
</evidence>
<evidence type="ECO:0000256" key="9">
    <source>
        <dbReference type="SAM" id="Phobius"/>
    </source>
</evidence>
<dbReference type="InterPro" id="IPR029052">
    <property type="entry name" value="Metallo-depent_PP-like"/>
</dbReference>
<feature type="signal peptide" evidence="10">
    <location>
        <begin position="1"/>
        <end position="22"/>
    </location>
</feature>
<dbReference type="InterPro" id="IPR039331">
    <property type="entry name" value="PAPs-like"/>
</dbReference>
<dbReference type="SUPFAM" id="SSF56300">
    <property type="entry name" value="Metallo-dependent phosphatases"/>
    <property type="match status" value="1"/>
</dbReference>
<dbReference type="Proteomes" id="UP000820669">
    <property type="component" value="Unassembled WGS sequence"/>
</dbReference>
<feature type="domain" description="Calcineurin-like phosphoesterase" evidence="11">
    <location>
        <begin position="460"/>
        <end position="623"/>
    </location>
</feature>
<evidence type="ECO:0000256" key="3">
    <source>
        <dbReference type="ARBA" id="ARBA00022729"/>
    </source>
</evidence>
<feature type="transmembrane region" description="Helical" evidence="9">
    <location>
        <begin position="334"/>
        <end position="356"/>
    </location>
</feature>
<feature type="transmembrane region" description="Helical" evidence="9">
    <location>
        <begin position="377"/>
        <end position="396"/>
    </location>
</feature>
<evidence type="ECO:0000256" key="6">
    <source>
        <dbReference type="ARBA" id="ARBA00022989"/>
    </source>
</evidence>
<proteinExistence type="predicted"/>
<dbReference type="PANTHER" id="PTHR22953:SF153">
    <property type="entry name" value="PURPLE ACID PHOSPHATASE"/>
    <property type="match status" value="1"/>
</dbReference>
<keyword evidence="13" id="KW-1185">Reference proteome</keyword>
<dbReference type="RefSeq" id="WP_169383552.1">
    <property type="nucleotide sequence ID" value="NZ_JAAXLA010000048.1"/>
</dbReference>
<dbReference type="InterPro" id="IPR004843">
    <property type="entry name" value="Calcineurin-like_PHP"/>
</dbReference>
<dbReference type="Pfam" id="PF00149">
    <property type="entry name" value="Metallophos"/>
    <property type="match status" value="1"/>
</dbReference>
<evidence type="ECO:0000313" key="12">
    <source>
        <dbReference type="EMBL" id="NMI00072.1"/>
    </source>
</evidence>
<dbReference type="EMBL" id="JAAXLA010000048">
    <property type="protein sequence ID" value="NMI00072.1"/>
    <property type="molecule type" value="Genomic_DNA"/>
</dbReference>
<comment type="caution">
    <text evidence="12">The sequence shown here is derived from an EMBL/GenBank/DDBJ whole genome shotgun (WGS) entry which is preliminary data.</text>
</comment>
<evidence type="ECO:0000256" key="2">
    <source>
        <dbReference type="ARBA" id="ARBA00022692"/>
    </source>
</evidence>
<dbReference type="Pfam" id="PF16317">
    <property type="entry name" value="Glyco_hydro_99"/>
    <property type="match status" value="1"/>
</dbReference>
<evidence type="ECO:0000256" key="1">
    <source>
        <dbReference type="ARBA" id="ARBA00004323"/>
    </source>
</evidence>
<keyword evidence="6 9" id="KW-1133">Transmembrane helix</keyword>
<dbReference type="Gene3D" id="3.60.21.10">
    <property type="match status" value="1"/>
</dbReference>
<keyword evidence="8 9" id="KW-0472">Membrane</keyword>
<keyword evidence="5" id="KW-0735">Signal-anchor</keyword>
<keyword evidence="3 10" id="KW-0732">Signal</keyword>
<evidence type="ECO:0000256" key="4">
    <source>
        <dbReference type="ARBA" id="ARBA00022801"/>
    </source>
</evidence>
<comment type="subcellular location">
    <subcellularLocation>
        <location evidence="1">Golgi apparatus membrane</location>
        <topology evidence="1">Single-pass type II membrane protein</topology>
    </subcellularLocation>
</comment>
<keyword evidence="2 9" id="KW-0812">Transmembrane</keyword>
<reference evidence="12 13" key="1">
    <citation type="submission" date="2020-04" db="EMBL/GenBank/DDBJ databases">
        <authorList>
            <person name="Klaysubun C."/>
            <person name="Duangmal K."/>
            <person name="Lipun K."/>
        </authorList>
    </citation>
    <scope>NUCLEOTIDE SEQUENCE [LARGE SCALE GENOMIC DNA]</scope>
    <source>
        <strain evidence="12 13">K10HN5</strain>
    </source>
</reference>
<organism evidence="12 13">
    <name type="scientific">Pseudonocardia acidicola</name>
    <dbReference type="NCBI Taxonomy" id="2724939"/>
    <lineage>
        <taxon>Bacteria</taxon>
        <taxon>Bacillati</taxon>
        <taxon>Actinomycetota</taxon>
        <taxon>Actinomycetes</taxon>
        <taxon>Pseudonocardiales</taxon>
        <taxon>Pseudonocardiaceae</taxon>
        <taxon>Pseudonocardia</taxon>
    </lineage>
</organism>
<dbReference type="InterPro" id="IPR026071">
    <property type="entry name" value="Glyco_Hydrolase_99"/>
</dbReference>
<evidence type="ECO:0000256" key="8">
    <source>
        <dbReference type="ARBA" id="ARBA00023136"/>
    </source>
</evidence>
<protein>
    <recommendedName>
        <fullName evidence="11">Calcineurin-like phosphoesterase domain-containing protein</fullName>
    </recommendedName>
</protein>
<evidence type="ECO:0000259" key="11">
    <source>
        <dbReference type="Pfam" id="PF00149"/>
    </source>
</evidence>
<dbReference type="PANTHER" id="PTHR22953">
    <property type="entry name" value="ACID PHOSPHATASE RELATED"/>
    <property type="match status" value="1"/>
</dbReference>
<name>A0ABX1SET0_9PSEU</name>